<sequence length="556" mass="66765">MNWKELFSSRILDRGFDYYLCNAVSHLEVSEDCVTAKVAGTENYQVEIYFDYDEIVDMYCSCPYAEDGNYCKHMAAVLYEWTEGENQGLYPDHTKQAGKKSEEKEAVRTLIRETDPEIVTDFLADILMKDEHLLLSFRRTAGENISETDMQRYLRQVDEIAYRYSGRGGFISYYDADGFISELERMLADDVNDMLDQNNYMCAFRLMNHIFETLGEVDMDDSAGGTAMLAEEIYDNWMRLLDHVSKQEKKEMFDWFAAHLNGSMIDYLEEYIYQIFVNEFKEKEYQHLKIEFMEQKIQKASSQEKSWDRDYELGRWVIPYLNLLKNQKGGKEKRESFFRQYWDNSSVRRYYIDQCMRKRKYEEALKALDDSIRLDQNYRGLVSDYEYMKKNIYRIQGRKQEYEAQLWKLATEISPGNLELFKEVKKLYSEEEWISKREELFKKLPSYAHIERLYKEEKLYDRLLNYVKKSEGMYALQEYGRILQKEYPEEILQKYRTEVEKMAVRTSDRKTYQYLVSLLRSMKKIKGGSKMVEEIVDDWRRRYGKRPAMMDELRKL</sequence>
<keyword evidence="1" id="KW-0479">Metal-binding</keyword>
<keyword evidence="1" id="KW-0863">Zinc-finger</keyword>
<accession>A0A9D2G8R2</accession>
<keyword evidence="1" id="KW-0862">Zinc</keyword>
<proteinExistence type="predicted"/>
<protein>
    <submittedName>
        <fullName evidence="3">SWIM zinc finger family protein</fullName>
    </submittedName>
</protein>
<dbReference type="Proteomes" id="UP000824116">
    <property type="component" value="Unassembled WGS sequence"/>
</dbReference>
<evidence type="ECO:0000313" key="3">
    <source>
        <dbReference type="EMBL" id="HIZ74490.1"/>
    </source>
</evidence>
<dbReference type="AlphaFoldDB" id="A0A9D2G8R2"/>
<gene>
    <name evidence="3" type="ORF">H9723_04500</name>
</gene>
<reference evidence="3" key="1">
    <citation type="journal article" date="2021" name="PeerJ">
        <title>Extensive microbial diversity within the chicken gut microbiome revealed by metagenomics and culture.</title>
        <authorList>
            <person name="Gilroy R."/>
            <person name="Ravi A."/>
            <person name="Getino M."/>
            <person name="Pursley I."/>
            <person name="Horton D.L."/>
            <person name="Alikhan N.F."/>
            <person name="Baker D."/>
            <person name="Gharbi K."/>
            <person name="Hall N."/>
            <person name="Watson M."/>
            <person name="Adriaenssens E.M."/>
            <person name="Foster-Nyarko E."/>
            <person name="Jarju S."/>
            <person name="Secka A."/>
            <person name="Antonio M."/>
            <person name="Oren A."/>
            <person name="Chaudhuri R.R."/>
            <person name="La Ragione R."/>
            <person name="Hildebrand F."/>
            <person name="Pallen M.J."/>
        </authorList>
    </citation>
    <scope>NUCLEOTIDE SEQUENCE</scope>
    <source>
        <strain evidence="3">CHK196-3914</strain>
    </source>
</reference>
<evidence type="ECO:0000256" key="1">
    <source>
        <dbReference type="PROSITE-ProRule" id="PRU00325"/>
    </source>
</evidence>
<reference evidence="3" key="2">
    <citation type="submission" date="2021-04" db="EMBL/GenBank/DDBJ databases">
        <authorList>
            <person name="Gilroy R."/>
        </authorList>
    </citation>
    <scope>NUCLEOTIDE SEQUENCE</scope>
    <source>
        <strain evidence="3">CHK196-3914</strain>
    </source>
</reference>
<dbReference type="PROSITE" id="PS50966">
    <property type="entry name" value="ZF_SWIM"/>
    <property type="match status" value="1"/>
</dbReference>
<evidence type="ECO:0000259" key="2">
    <source>
        <dbReference type="PROSITE" id="PS50966"/>
    </source>
</evidence>
<comment type="caution">
    <text evidence="3">The sequence shown here is derived from an EMBL/GenBank/DDBJ whole genome shotgun (WGS) entry which is preliminary data.</text>
</comment>
<name>A0A9D2G8R2_9FIRM</name>
<dbReference type="InterPro" id="IPR007527">
    <property type="entry name" value="Znf_SWIM"/>
</dbReference>
<dbReference type="EMBL" id="DXAY01000106">
    <property type="protein sequence ID" value="HIZ74490.1"/>
    <property type="molecule type" value="Genomic_DNA"/>
</dbReference>
<dbReference type="Pfam" id="PF04434">
    <property type="entry name" value="SWIM"/>
    <property type="match status" value="1"/>
</dbReference>
<feature type="domain" description="SWIM-type" evidence="2">
    <location>
        <begin position="44"/>
        <end position="82"/>
    </location>
</feature>
<evidence type="ECO:0000313" key="4">
    <source>
        <dbReference type="Proteomes" id="UP000824116"/>
    </source>
</evidence>
<organism evidence="3 4">
    <name type="scientific">Candidatus Mediterraneibacter stercoravium</name>
    <dbReference type="NCBI Taxonomy" id="2838685"/>
    <lineage>
        <taxon>Bacteria</taxon>
        <taxon>Bacillati</taxon>
        <taxon>Bacillota</taxon>
        <taxon>Clostridia</taxon>
        <taxon>Lachnospirales</taxon>
        <taxon>Lachnospiraceae</taxon>
        <taxon>Mediterraneibacter</taxon>
    </lineage>
</organism>
<dbReference type="GO" id="GO:0008270">
    <property type="term" value="F:zinc ion binding"/>
    <property type="evidence" value="ECO:0007669"/>
    <property type="project" value="UniProtKB-KW"/>
</dbReference>